<sequence>MEKIKNSVKQFWNDEEGMQTLEIMLIIAVIVVIALMFREEIMGWIESLLQFGGDEINKFESNG</sequence>
<organism evidence="3 4">
    <name type="scientific">Virgibacillus indicus</name>
    <dbReference type="NCBI Taxonomy" id="2024554"/>
    <lineage>
        <taxon>Bacteria</taxon>
        <taxon>Bacillati</taxon>
        <taxon>Bacillota</taxon>
        <taxon>Bacilli</taxon>
        <taxon>Bacillales</taxon>
        <taxon>Bacillaceae</taxon>
        <taxon>Virgibacillus</taxon>
    </lineage>
</organism>
<evidence type="ECO:0000313" key="4">
    <source>
        <dbReference type="Proteomes" id="UP000216498"/>
    </source>
</evidence>
<gene>
    <name evidence="3" type="ORF">CIL03_01710</name>
</gene>
<dbReference type="RefSeq" id="WP_094883482.1">
    <property type="nucleotide sequence ID" value="NZ_NPMS01000001.1"/>
</dbReference>
<evidence type="ECO:0000256" key="1">
    <source>
        <dbReference type="SAM" id="Phobius"/>
    </source>
</evidence>
<protein>
    <recommendedName>
        <fullName evidence="2">Putative Flagellin Flp1-like domain-containing protein</fullName>
    </recommendedName>
</protein>
<reference evidence="3 4" key="1">
    <citation type="submission" date="2017-08" db="EMBL/GenBank/DDBJ databases">
        <title>Virgibacillus indicus sp. nov. and Virgibacillus profoundi sp. nov, two moderately halophilic bacteria isolated from marine sediment by using the Microfluidic Streak Plate.</title>
        <authorList>
            <person name="Xu B."/>
            <person name="Hu B."/>
            <person name="Wang J."/>
            <person name="Zhu Y."/>
            <person name="Huang L."/>
            <person name="Du W."/>
            <person name="Huang Y."/>
        </authorList>
    </citation>
    <scope>NUCLEOTIDE SEQUENCE [LARGE SCALE GENOMIC DNA]</scope>
    <source>
        <strain evidence="3 4">IO3-P2-C2</strain>
    </source>
</reference>
<keyword evidence="4" id="KW-1185">Reference proteome</keyword>
<dbReference type="AlphaFoldDB" id="A0A265NDJ4"/>
<dbReference type="Pfam" id="PF16982">
    <property type="entry name" value="Flp1_like"/>
    <property type="match status" value="1"/>
</dbReference>
<dbReference type="Proteomes" id="UP000216498">
    <property type="component" value="Unassembled WGS sequence"/>
</dbReference>
<evidence type="ECO:0000259" key="2">
    <source>
        <dbReference type="Pfam" id="PF16982"/>
    </source>
</evidence>
<dbReference type="EMBL" id="NPMS01000001">
    <property type="protein sequence ID" value="OZU89881.1"/>
    <property type="molecule type" value="Genomic_DNA"/>
</dbReference>
<proteinExistence type="predicted"/>
<keyword evidence="1" id="KW-0812">Transmembrane</keyword>
<dbReference type="InterPro" id="IPR031564">
    <property type="entry name" value="Flp1-like"/>
</dbReference>
<evidence type="ECO:0000313" key="3">
    <source>
        <dbReference type="EMBL" id="OZU89881.1"/>
    </source>
</evidence>
<accession>A0A265NDJ4</accession>
<keyword evidence="1" id="KW-1133">Transmembrane helix</keyword>
<feature type="domain" description="Putative Flagellin Flp1-like" evidence="2">
    <location>
        <begin position="10"/>
        <end position="50"/>
    </location>
</feature>
<feature type="transmembrane region" description="Helical" evidence="1">
    <location>
        <begin position="20"/>
        <end position="37"/>
    </location>
</feature>
<name>A0A265NDJ4_9BACI</name>
<keyword evidence="1" id="KW-0472">Membrane</keyword>
<comment type="caution">
    <text evidence="3">The sequence shown here is derived from an EMBL/GenBank/DDBJ whole genome shotgun (WGS) entry which is preliminary data.</text>
</comment>